<gene>
    <name evidence="2" type="ORF">B0T22DRAFT_483157</name>
</gene>
<keyword evidence="1" id="KW-0472">Membrane</keyword>
<dbReference type="EMBL" id="JAULSO010000004">
    <property type="protein sequence ID" value="KAK3683285.1"/>
    <property type="molecule type" value="Genomic_DNA"/>
</dbReference>
<sequence>MRCIFQTQQLLCLPECLCILGDVDPGLSDKDTGGIVLLSVINSIFVWLACLSLNSRGIDPVPMCLFAFVSFVFLTEWVLFVSIKNRRLKDQLPAVGRGMYFQGVFVTEKQEEGQEPQSQEVDMSKVQIDPSMYICFVV</sequence>
<protein>
    <submittedName>
        <fullName evidence="2">Uncharacterized protein</fullName>
    </submittedName>
</protein>
<keyword evidence="3" id="KW-1185">Reference proteome</keyword>
<name>A0AAE0X270_9PEZI</name>
<dbReference type="Proteomes" id="UP001270362">
    <property type="component" value="Unassembled WGS sequence"/>
</dbReference>
<reference evidence="2" key="2">
    <citation type="submission" date="2023-06" db="EMBL/GenBank/DDBJ databases">
        <authorList>
            <consortium name="Lawrence Berkeley National Laboratory"/>
            <person name="Haridas S."/>
            <person name="Hensen N."/>
            <person name="Bonometti L."/>
            <person name="Westerberg I."/>
            <person name="Brannstrom I.O."/>
            <person name="Guillou S."/>
            <person name="Cros-Aarteil S."/>
            <person name="Calhoun S."/>
            <person name="Kuo A."/>
            <person name="Mondo S."/>
            <person name="Pangilinan J."/>
            <person name="Riley R."/>
            <person name="Labutti K."/>
            <person name="Andreopoulos B."/>
            <person name="Lipzen A."/>
            <person name="Chen C."/>
            <person name="Yanf M."/>
            <person name="Daum C."/>
            <person name="Ng V."/>
            <person name="Clum A."/>
            <person name="Steindorff A."/>
            <person name="Ohm R."/>
            <person name="Martin F."/>
            <person name="Silar P."/>
            <person name="Natvig D."/>
            <person name="Lalanne C."/>
            <person name="Gautier V."/>
            <person name="Ament-Velasquez S.L."/>
            <person name="Kruys A."/>
            <person name="Hutchinson M.I."/>
            <person name="Powell A.J."/>
            <person name="Barry K."/>
            <person name="Miller A.N."/>
            <person name="Grigoriev I.V."/>
            <person name="Debuchy R."/>
            <person name="Gladieux P."/>
            <person name="Thoren M.H."/>
            <person name="Johannesson H."/>
        </authorList>
    </citation>
    <scope>NUCLEOTIDE SEQUENCE</scope>
    <source>
        <strain evidence="2">CBS 314.62</strain>
    </source>
</reference>
<evidence type="ECO:0000313" key="3">
    <source>
        <dbReference type="Proteomes" id="UP001270362"/>
    </source>
</evidence>
<feature type="transmembrane region" description="Helical" evidence="1">
    <location>
        <begin position="65"/>
        <end position="83"/>
    </location>
</feature>
<comment type="caution">
    <text evidence="2">The sequence shown here is derived from an EMBL/GenBank/DDBJ whole genome shotgun (WGS) entry which is preliminary data.</text>
</comment>
<feature type="transmembrane region" description="Helical" evidence="1">
    <location>
        <begin position="34"/>
        <end position="53"/>
    </location>
</feature>
<evidence type="ECO:0000256" key="1">
    <source>
        <dbReference type="SAM" id="Phobius"/>
    </source>
</evidence>
<reference evidence="2" key="1">
    <citation type="journal article" date="2023" name="Mol. Phylogenet. Evol.">
        <title>Genome-scale phylogeny and comparative genomics of the fungal order Sordariales.</title>
        <authorList>
            <person name="Hensen N."/>
            <person name="Bonometti L."/>
            <person name="Westerberg I."/>
            <person name="Brannstrom I.O."/>
            <person name="Guillou S."/>
            <person name="Cros-Aarteil S."/>
            <person name="Calhoun S."/>
            <person name="Haridas S."/>
            <person name="Kuo A."/>
            <person name="Mondo S."/>
            <person name="Pangilinan J."/>
            <person name="Riley R."/>
            <person name="LaButti K."/>
            <person name="Andreopoulos B."/>
            <person name="Lipzen A."/>
            <person name="Chen C."/>
            <person name="Yan M."/>
            <person name="Daum C."/>
            <person name="Ng V."/>
            <person name="Clum A."/>
            <person name="Steindorff A."/>
            <person name="Ohm R.A."/>
            <person name="Martin F."/>
            <person name="Silar P."/>
            <person name="Natvig D.O."/>
            <person name="Lalanne C."/>
            <person name="Gautier V."/>
            <person name="Ament-Velasquez S.L."/>
            <person name="Kruys A."/>
            <person name="Hutchinson M.I."/>
            <person name="Powell A.J."/>
            <person name="Barry K."/>
            <person name="Miller A.N."/>
            <person name="Grigoriev I.V."/>
            <person name="Debuchy R."/>
            <person name="Gladieux P."/>
            <person name="Hiltunen Thoren M."/>
            <person name="Johannesson H."/>
        </authorList>
    </citation>
    <scope>NUCLEOTIDE SEQUENCE</scope>
    <source>
        <strain evidence="2">CBS 314.62</strain>
    </source>
</reference>
<evidence type="ECO:0000313" key="2">
    <source>
        <dbReference type="EMBL" id="KAK3683285.1"/>
    </source>
</evidence>
<proteinExistence type="predicted"/>
<organism evidence="2 3">
    <name type="scientific">Podospora appendiculata</name>
    <dbReference type="NCBI Taxonomy" id="314037"/>
    <lineage>
        <taxon>Eukaryota</taxon>
        <taxon>Fungi</taxon>
        <taxon>Dikarya</taxon>
        <taxon>Ascomycota</taxon>
        <taxon>Pezizomycotina</taxon>
        <taxon>Sordariomycetes</taxon>
        <taxon>Sordariomycetidae</taxon>
        <taxon>Sordariales</taxon>
        <taxon>Podosporaceae</taxon>
        <taxon>Podospora</taxon>
    </lineage>
</organism>
<keyword evidence="1" id="KW-1133">Transmembrane helix</keyword>
<accession>A0AAE0X270</accession>
<keyword evidence="1" id="KW-0812">Transmembrane</keyword>
<dbReference type="AlphaFoldDB" id="A0AAE0X270"/>